<accession>A0A1I0DMS4</accession>
<reference evidence="2" key="1">
    <citation type="submission" date="2016-10" db="EMBL/GenBank/DDBJ databases">
        <authorList>
            <person name="Varghese N."/>
            <person name="Submissions S."/>
        </authorList>
    </citation>
    <scope>NUCLEOTIDE SEQUENCE [LARGE SCALE GENOMIC DNA]</scope>
    <source>
        <strain evidence="2">CGMCC 1.6489</strain>
    </source>
</reference>
<dbReference type="AlphaFoldDB" id="A0A1I0DMS4"/>
<evidence type="ECO:0000313" key="1">
    <source>
        <dbReference type="EMBL" id="SET33798.1"/>
    </source>
</evidence>
<name>A0A1I0DMS4_9GAMM</name>
<protein>
    <submittedName>
        <fullName evidence="1">Uncharacterized protein</fullName>
    </submittedName>
</protein>
<proteinExistence type="predicted"/>
<sequence length="82" mass="9364">MASDDHNGDYDPDLVMETIPDVRDGLTRTERIILHVLNQAQQERNGRNVPTVMLYGRVLEYVNLSEAELHVYLDRLGVKGKV</sequence>
<organism evidence="1 2">
    <name type="scientific">Marinobacter segnicrescens</name>
    <dbReference type="NCBI Taxonomy" id="430453"/>
    <lineage>
        <taxon>Bacteria</taxon>
        <taxon>Pseudomonadati</taxon>
        <taxon>Pseudomonadota</taxon>
        <taxon>Gammaproteobacteria</taxon>
        <taxon>Pseudomonadales</taxon>
        <taxon>Marinobacteraceae</taxon>
        <taxon>Marinobacter</taxon>
    </lineage>
</organism>
<dbReference type="Proteomes" id="UP000198762">
    <property type="component" value="Unassembled WGS sequence"/>
</dbReference>
<dbReference type="OrthoDB" id="6183496at2"/>
<keyword evidence="2" id="KW-1185">Reference proteome</keyword>
<evidence type="ECO:0000313" key="2">
    <source>
        <dbReference type="Proteomes" id="UP000198762"/>
    </source>
</evidence>
<dbReference type="RefSeq" id="WP_091850958.1">
    <property type="nucleotide sequence ID" value="NZ_FOHZ01000007.1"/>
</dbReference>
<dbReference type="STRING" id="430453.SAMN04487962_107165"/>
<gene>
    <name evidence="1" type="ORF">SAMN04487962_107165</name>
</gene>
<dbReference type="EMBL" id="FOHZ01000007">
    <property type="protein sequence ID" value="SET33798.1"/>
    <property type="molecule type" value="Genomic_DNA"/>
</dbReference>